<dbReference type="FunCoup" id="A7TFG4">
    <property type="interactions" value="71"/>
</dbReference>
<dbReference type="GO" id="GO:0006893">
    <property type="term" value="P:Golgi to plasma membrane transport"/>
    <property type="evidence" value="ECO:0007669"/>
    <property type="project" value="TreeGrafter"/>
</dbReference>
<dbReference type="InParanoid" id="A7TFG4"/>
<gene>
    <name evidence="3" type="ORF">Kpol_2002p49</name>
</gene>
<dbReference type="GO" id="GO:0034498">
    <property type="term" value="P:early endosome to Golgi transport"/>
    <property type="evidence" value="ECO:0007669"/>
    <property type="project" value="EnsemblFungi"/>
</dbReference>
<dbReference type="OMA" id="SNHCFLL"/>
<dbReference type="GO" id="GO:0006887">
    <property type="term" value="P:exocytosis"/>
    <property type="evidence" value="ECO:0007669"/>
    <property type="project" value="TreeGrafter"/>
</dbReference>
<name>A7TFG4_VANPO</name>
<dbReference type="STRING" id="436907.A7TFG4"/>
<dbReference type="HOGENOM" id="CLU_003875_1_1_1"/>
<dbReference type="InterPro" id="IPR009976">
    <property type="entry name" value="Sec10-like"/>
</dbReference>
<dbReference type="GO" id="GO:0005829">
    <property type="term" value="C:cytosol"/>
    <property type="evidence" value="ECO:0007669"/>
    <property type="project" value="GOC"/>
</dbReference>
<dbReference type="PANTHER" id="PTHR12100:SF1">
    <property type="entry name" value="RECYCLIN-1"/>
    <property type="match status" value="1"/>
</dbReference>
<evidence type="ECO:0000313" key="3">
    <source>
        <dbReference type="EMBL" id="EDO18978.1"/>
    </source>
</evidence>
<dbReference type="GO" id="GO:0000145">
    <property type="term" value="C:exocyst"/>
    <property type="evidence" value="ECO:0007669"/>
    <property type="project" value="TreeGrafter"/>
</dbReference>
<keyword evidence="4" id="KW-1185">Reference proteome</keyword>
<organism evidence="4">
    <name type="scientific">Vanderwaltozyma polyspora (strain ATCC 22028 / DSM 70294 / BCRC 21397 / CBS 2163 / NBRC 10782 / NRRL Y-8283 / UCD 57-17)</name>
    <name type="common">Kluyveromyces polysporus</name>
    <dbReference type="NCBI Taxonomy" id="436907"/>
    <lineage>
        <taxon>Eukaryota</taxon>
        <taxon>Fungi</taxon>
        <taxon>Dikarya</taxon>
        <taxon>Ascomycota</taxon>
        <taxon>Saccharomycotina</taxon>
        <taxon>Saccharomycetes</taxon>
        <taxon>Saccharomycetales</taxon>
        <taxon>Saccharomycetaceae</taxon>
        <taxon>Vanderwaltozyma</taxon>
    </lineage>
</organism>
<evidence type="ECO:0000256" key="1">
    <source>
        <dbReference type="SAM" id="Coils"/>
    </source>
</evidence>
<dbReference type="Pfam" id="PF07393">
    <property type="entry name" value="Sec10_HB"/>
    <property type="match status" value="1"/>
</dbReference>
<dbReference type="OrthoDB" id="5554140at2759"/>
<evidence type="ECO:0000313" key="4">
    <source>
        <dbReference type="Proteomes" id="UP000000267"/>
    </source>
</evidence>
<protein>
    <recommendedName>
        <fullName evidence="2">Exocyst complex component Sec10-like alpha-helical bundle domain-containing protein</fullName>
    </recommendedName>
</protein>
<feature type="coiled-coil region" evidence="1">
    <location>
        <begin position="391"/>
        <end position="425"/>
    </location>
</feature>
<keyword evidence="1" id="KW-0175">Coiled coil</keyword>
<proteinExistence type="predicted"/>
<dbReference type="GeneID" id="5547302"/>
<dbReference type="PhylomeDB" id="A7TFG4"/>
<reference evidence="3 4" key="1">
    <citation type="journal article" date="2007" name="Proc. Natl. Acad. Sci. U.S.A.">
        <title>Independent sorting-out of thousands of duplicated gene pairs in two yeast species descended from a whole-genome duplication.</title>
        <authorList>
            <person name="Scannell D.R."/>
            <person name="Frank A.C."/>
            <person name="Conant G.C."/>
            <person name="Byrne K.P."/>
            <person name="Woolfit M."/>
            <person name="Wolfe K.H."/>
        </authorList>
    </citation>
    <scope>NUCLEOTIDE SEQUENCE [LARGE SCALE GENOMIC DNA]</scope>
    <source>
        <strain evidence="4">ATCC 22028 / DSM 70294 / BCRC 21397 / CBS 2163 / NBRC 10782 / NRRL Y-8283 / UCD 57-17</strain>
    </source>
</reference>
<dbReference type="AlphaFoldDB" id="A7TFG4"/>
<dbReference type="GO" id="GO:0030427">
    <property type="term" value="C:site of polarized growth"/>
    <property type="evidence" value="ECO:0007669"/>
    <property type="project" value="EnsemblFungi"/>
</dbReference>
<dbReference type="RefSeq" id="XP_001646836.1">
    <property type="nucleotide sequence ID" value="XM_001646786.1"/>
</dbReference>
<evidence type="ECO:0000259" key="2">
    <source>
        <dbReference type="Pfam" id="PF07393"/>
    </source>
</evidence>
<dbReference type="GO" id="GO:0032456">
    <property type="term" value="P:endocytic recycling"/>
    <property type="evidence" value="ECO:0007669"/>
    <property type="project" value="EnsemblFungi"/>
</dbReference>
<dbReference type="eggNOG" id="KOG3745">
    <property type="taxonomic scope" value="Eukaryota"/>
</dbReference>
<dbReference type="GO" id="GO:0000149">
    <property type="term" value="F:SNARE binding"/>
    <property type="evidence" value="ECO:0007669"/>
    <property type="project" value="EnsemblFungi"/>
</dbReference>
<sequence length="801" mass="92194">MEGLLKVETIVNKIASCLNTTDYLNFQRLNKDLYNKTLSGKNDQLYWSSKLVLMGLKAQDASTVGDSNKSLKTEERSSESDLRSDTIFDTIKEFTKDESKNVYRSYFNCFNIYCVKLLHGNMSGLFVNEFEQDPLIQGKIIQNLFLYNESNSSCFVEYSNIKSQLTILKDIFVNSALKEAEISYNEGNFVNVGKFIRVLLILKENSTALEFIRSKYDIEADVSIDEKIFTDEVIEGNENIENSLVEVEINAETPEIGVDLNLSQLEKQLSIIQKYFNDKIEIIDTVFEDKYTIVLTFAENLMQRVVELISSLITVKESRLKNLPVIYQNIKKYLVDDIKTSVNGGEEFRKLVLEFLNLYIMDKVLLYFEFIPNYLHSRFDNMISGSVDNRNKKEKLESENIINVLKNEEQETKEVIEEKHDLLRTFNKMFKINSSDKQKAEEKLKFQYNLNVLSSKLVNMNSLVDLDLCVKIIQEGKESIEDMYVFHDIEVVNASLSNNSQKVFRVVVEAVGVKHLKPAFKVALELFRNYNEYDPNDISYSKSDLNNKINPLLEFLQLISIGDLVLQMVSILYKKEIRDKSFVKQEEDFLNSTVHCKKNLELMVDDFVGEGLNIGLGNIMKEVRRILLDEEQRDYIQANGIGGEISESCGSQEVVKVIRKHCRLLKGATDKGTLEVFQQEIGERLFREVVEMIKNSVISTDGAVYLISDLNYYFEFVSSELRQRRLEPLFGGLKSVGQIFIVSGKDSKDLGKMIGEVGMFGGIFSQEEIYEFVQRREDWVKVRKEVEKAMYGFGAKDCSVM</sequence>
<dbReference type="EMBL" id="DS480383">
    <property type="protein sequence ID" value="EDO18978.1"/>
    <property type="molecule type" value="Genomic_DNA"/>
</dbReference>
<feature type="domain" description="Exocyst complex component Sec10-like alpha-helical bundle" evidence="2">
    <location>
        <begin position="166"/>
        <end position="785"/>
    </location>
</feature>
<dbReference type="GO" id="GO:0005768">
    <property type="term" value="C:endosome"/>
    <property type="evidence" value="ECO:0007669"/>
    <property type="project" value="EnsemblFungi"/>
</dbReference>
<dbReference type="GO" id="GO:0005794">
    <property type="term" value="C:Golgi apparatus"/>
    <property type="evidence" value="ECO:0007669"/>
    <property type="project" value="EnsemblFungi"/>
</dbReference>
<dbReference type="InterPro" id="IPR048627">
    <property type="entry name" value="Sec10_HB"/>
</dbReference>
<dbReference type="PANTHER" id="PTHR12100">
    <property type="entry name" value="SEC10"/>
    <property type="match status" value="1"/>
</dbReference>
<dbReference type="GO" id="GO:0006897">
    <property type="term" value="P:endocytosis"/>
    <property type="evidence" value="ECO:0007669"/>
    <property type="project" value="EnsemblFungi"/>
</dbReference>
<dbReference type="Proteomes" id="UP000000267">
    <property type="component" value="Unassembled WGS sequence"/>
</dbReference>
<accession>A7TFG4</accession>
<dbReference type="KEGG" id="vpo:Kpol_2002p49"/>